<dbReference type="RefSeq" id="WP_269443056.1">
    <property type="nucleotide sequence ID" value="NZ_CP097463.1"/>
</dbReference>
<dbReference type="EMBL" id="CP097463">
    <property type="protein sequence ID" value="WAX56522.1"/>
    <property type="molecule type" value="Genomic_DNA"/>
</dbReference>
<dbReference type="InterPro" id="IPR028202">
    <property type="entry name" value="Reductase_C"/>
</dbReference>
<evidence type="ECO:0000256" key="4">
    <source>
        <dbReference type="ARBA" id="ARBA00023002"/>
    </source>
</evidence>
<dbReference type="Pfam" id="PF07992">
    <property type="entry name" value="Pyr_redox_2"/>
    <property type="match status" value="1"/>
</dbReference>
<evidence type="ECO:0000259" key="5">
    <source>
        <dbReference type="Pfam" id="PF07992"/>
    </source>
</evidence>
<evidence type="ECO:0000256" key="3">
    <source>
        <dbReference type="ARBA" id="ARBA00022827"/>
    </source>
</evidence>
<name>A0ABY7JYX5_9ACTN</name>
<feature type="domain" description="Reductase C-terminal" evidence="6">
    <location>
        <begin position="324"/>
        <end position="408"/>
    </location>
</feature>
<protein>
    <submittedName>
        <fullName evidence="7">FAD-dependent oxidoreductase</fullName>
    </submittedName>
</protein>
<dbReference type="SUPFAM" id="SSF51905">
    <property type="entry name" value="FAD/NAD(P)-binding domain"/>
    <property type="match status" value="2"/>
</dbReference>
<gene>
    <name evidence="7" type="ORF">M6B22_18595</name>
</gene>
<dbReference type="InterPro" id="IPR050446">
    <property type="entry name" value="FAD-oxidoreductase/Apoptosis"/>
</dbReference>
<feature type="domain" description="FAD/NAD(P)-binding" evidence="5">
    <location>
        <begin position="6"/>
        <end position="304"/>
    </location>
</feature>
<keyword evidence="8" id="KW-1185">Reference proteome</keyword>
<dbReference type="Proteomes" id="UP001164693">
    <property type="component" value="Chromosome"/>
</dbReference>
<evidence type="ECO:0000259" key="6">
    <source>
        <dbReference type="Pfam" id="PF14759"/>
    </source>
</evidence>
<evidence type="ECO:0000313" key="7">
    <source>
        <dbReference type="EMBL" id="WAX56522.1"/>
    </source>
</evidence>
<sequence length="410" mass="43307">MSAPQNIVVVGGGLAGGKAVEALRAAGFTGSLTLVGDEAHLPYERPPLSKSYLAGKSAFEDAVVHPREWYDEQHVDLRLHCHATSLDLAAHEVTLGDGARLPYDKLLLATGALPRRLDLPGAAAANVHYLRTREDSDAIRSIFGPGRRIAIVGGGWIGLEVAAATRDAGTEVTLVEMADLPLLGVLGPEVAQVFADLHRDHGVDLRLGATLEEITVDDNGTATGVRLGDGDTVPAVAVVVGVGILPNVALAGAAGLTLNNGVEVDAALRSSDPDVYAVGDIANHDHPVLGTRVRVEHWSTALNQPATAARAMLGEDVQYTNLPYFFSDQYDLGMEYVGYAPRGSYAQVVVRGDLGSREFVAFWLDGENRIKAAMNVNVWDVPDAVKPLIAEGRAVDPARLSDPAVAFADL</sequence>
<dbReference type="PRINTS" id="PR00411">
    <property type="entry name" value="PNDRDTASEI"/>
</dbReference>
<dbReference type="InterPro" id="IPR036188">
    <property type="entry name" value="FAD/NAD-bd_sf"/>
</dbReference>
<evidence type="ECO:0000256" key="1">
    <source>
        <dbReference type="ARBA" id="ARBA00001974"/>
    </source>
</evidence>
<dbReference type="PRINTS" id="PR00368">
    <property type="entry name" value="FADPNR"/>
</dbReference>
<keyword evidence="3" id="KW-0274">FAD</keyword>
<evidence type="ECO:0000313" key="8">
    <source>
        <dbReference type="Proteomes" id="UP001164693"/>
    </source>
</evidence>
<dbReference type="PANTHER" id="PTHR43557:SF2">
    <property type="entry name" value="RIESKE DOMAIN-CONTAINING PROTEIN-RELATED"/>
    <property type="match status" value="1"/>
</dbReference>
<dbReference type="Gene3D" id="3.30.390.30">
    <property type="match status" value="1"/>
</dbReference>
<reference evidence="7" key="1">
    <citation type="submission" date="2022-05" db="EMBL/GenBank/DDBJ databases">
        <title>Jatrophihabitans sp. SB3-54 whole genome sequence.</title>
        <authorList>
            <person name="Suh M.K."/>
            <person name="Eom M.K."/>
            <person name="Kim J.S."/>
            <person name="Kim H.S."/>
            <person name="Do H.E."/>
            <person name="Shin Y.K."/>
            <person name="Lee J.-S."/>
        </authorList>
    </citation>
    <scope>NUCLEOTIDE SEQUENCE</scope>
    <source>
        <strain evidence="7">SB3-54</strain>
    </source>
</reference>
<dbReference type="PANTHER" id="PTHR43557">
    <property type="entry name" value="APOPTOSIS-INDUCING FACTOR 1"/>
    <property type="match status" value="1"/>
</dbReference>
<dbReference type="InterPro" id="IPR016156">
    <property type="entry name" value="FAD/NAD-linked_Rdtase_dimer_sf"/>
</dbReference>
<dbReference type="InterPro" id="IPR023753">
    <property type="entry name" value="FAD/NAD-binding_dom"/>
</dbReference>
<comment type="cofactor">
    <cofactor evidence="1">
        <name>FAD</name>
        <dbReference type="ChEBI" id="CHEBI:57692"/>
    </cofactor>
</comment>
<keyword evidence="4" id="KW-0560">Oxidoreductase</keyword>
<organism evidence="7 8">
    <name type="scientific">Jatrophihabitans cynanchi</name>
    <dbReference type="NCBI Taxonomy" id="2944128"/>
    <lineage>
        <taxon>Bacteria</taxon>
        <taxon>Bacillati</taxon>
        <taxon>Actinomycetota</taxon>
        <taxon>Actinomycetes</taxon>
        <taxon>Jatrophihabitantales</taxon>
        <taxon>Jatrophihabitantaceae</taxon>
        <taxon>Jatrophihabitans</taxon>
    </lineage>
</organism>
<evidence type="ECO:0000256" key="2">
    <source>
        <dbReference type="ARBA" id="ARBA00022630"/>
    </source>
</evidence>
<keyword evidence="2" id="KW-0285">Flavoprotein</keyword>
<dbReference type="Gene3D" id="3.50.50.60">
    <property type="entry name" value="FAD/NAD(P)-binding domain"/>
    <property type="match status" value="2"/>
</dbReference>
<accession>A0ABY7JYX5</accession>
<proteinExistence type="predicted"/>
<dbReference type="SUPFAM" id="SSF55424">
    <property type="entry name" value="FAD/NAD-linked reductases, dimerisation (C-terminal) domain"/>
    <property type="match status" value="1"/>
</dbReference>
<dbReference type="Pfam" id="PF14759">
    <property type="entry name" value="Reductase_C"/>
    <property type="match status" value="1"/>
</dbReference>